<dbReference type="Proteomes" id="UP000011668">
    <property type="component" value="Unassembled WGS sequence"/>
</dbReference>
<comment type="caution">
    <text evidence="1">The sequence shown here is derived from an EMBL/GenBank/DDBJ whole genome shotgun (WGS) entry which is preliminary data.</text>
</comment>
<gene>
    <name evidence="1" type="ORF">AG1IA_08026</name>
</gene>
<name>L8WIB6_THACA</name>
<sequence length="128" mass="14330">MRRKYRVIGARRILNGNLDSVILSPAKPIVILLEIVTCFGKPVTDIHPGTHCKIVDHIAYIKRIDSGSVDIWTNGRSSRGVEDIVVVVRRTRLRSHPGRRTLVRDDVVARSCGGARGTILMPAIRRRD</sequence>
<organism evidence="1 2">
    <name type="scientific">Thanatephorus cucumeris (strain AG1-IA)</name>
    <name type="common">Rice sheath blight fungus</name>
    <name type="synonym">Rhizoctonia solani</name>
    <dbReference type="NCBI Taxonomy" id="983506"/>
    <lineage>
        <taxon>Eukaryota</taxon>
        <taxon>Fungi</taxon>
        <taxon>Dikarya</taxon>
        <taxon>Basidiomycota</taxon>
        <taxon>Agaricomycotina</taxon>
        <taxon>Agaricomycetes</taxon>
        <taxon>Cantharellales</taxon>
        <taxon>Ceratobasidiaceae</taxon>
        <taxon>Rhizoctonia</taxon>
        <taxon>Rhizoctonia solani AG-1</taxon>
    </lineage>
</organism>
<reference evidence="1 2" key="1">
    <citation type="journal article" date="2013" name="Nat. Commun.">
        <title>The evolution and pathogenic mechanisms of the rice sheath blight pathogen.</title>
        <authorList>
            <person name="Zheng A."/>
            <person name="Lin R."/>
            <person name="Xu L."/>
            <person name="Qin P."/>
            <person name="Tang C."/>
            <person name="Ai P."/>
            <person name="Zhang D."/>
            <person name="Liu Y."/>
            <person name="Sun Z."/>
            <person name="Feng H."/>
            <person name="Wang Y."/>
            <person name="Chen Y."/>
            <person name="Liang X."/>
            <person name="Fu R."/>
            <person name="Li Q."/>
            <person name="Zhang J."/>
            <person name="Yu X."/>
            <person name="Xie Z."/>
            <person name="Ding L."/>
            <person name="Guan P."/>
            <person name="Tang J."/>
            <person name="Liang Y."/>
            <person name="Wang S."/>
            <person name="Deng Q."/>
            <person name="Li S."/>
            <person name="Zhu J."/>
            <person name="Wang L."/>
            <person name="Liu H."/>
            <person name="Li P."/>
        </authorList>
    </citation>
    <scope>NUCLEOTIDE SEQUENCE [LARGE SCALE GENOMIC DNA]</scope>
    <source>
        <strain evidence="2">AG-1 IA</strain>
    </source>
</reference>
<evidence type="ECO:0000313" key="2">
    <source>
        <dbReference type="Proteomes" id="UP000011668"/>
    </source>
</evidence>
<dbReference type="HOGENOM" id="CLU_1961079_0_0_1"/>
<protein>
    <submittedName>
        <fullName evidence="1">Uncharacterized protein</fullName>
    </submittedName>
</protein>
<dbReference type="AlphaFoldDB" id="L8WIB6"/>
<accession>L8WIB6</accession>
<evidence type="ECO:0000313" key="1">
    <source>
        <dbReference type="EMBL" id="ELU37951.1"/>
    </source>
</evidence>
<dbReference type="EMBL" id="AFRT01002330">
    <property type="protein sequence ID" value="ELU37951.1"/>
    <property type="molecule type" value="Genomic_DNA"/>
</dbReference>
<keyword evidence="2" id="KW-1185">Reference proteome</keyword>
<proteinExistence type="predicted"/>